<proteinExistence type="predicted"/>
<dbReference type="InterPro" id="IPR001123">
    <property type="entry name" value="LeuE-type"/>
</dbReference>
<comment type="subcellular location">
    <subcellularLocation>
        <location evidence="1">Cell membrane</location>
        <topology evidence="1">Multi-pass membrane protein</topology>
    </subcellularLocation>
</comment>
<evidence type="ECO:0000256" key="1">
    <source>
        <dbReference type="ARBA" id="ARBA00004651"/>
    </source>
</evidence>
<dbReference type="PIRSF" id="PIRSF006324">
    <property type="entry name" value="LeuE"/>
    <property type="match status" value="1"/>
</dbReference>
<comment type="caution">
    <text evidence="7">The sequence shown here is derived from an EMBL/GenBank/DDBJ whole genome shotgun (WGS) entry which is preliminary data.</text>
</comment>
<dbReference type="PANTHER" id="PTHR30086:SF20">
    <property type="entry name" value="ARGININE EXPORTER PROTEIN ARGO-RELATED"/>
    <property type="match status" value="1"/>
</dbReference>
<protein>
    <submittedName>
        <fullName evidence="7">Lysine exporter protein LysE/YggA</fullName>
    </submittedName>
</protein>
<feature type="transmembrane region" description="Helical" evidence="6">
    <location>
        <begin position="191"/>
        <end position="213"/>
    </location>
</feature>
<dbReference type="PATRIC" id="fig|1231190.3.peg.3989"/>
<feature type="transmembrane region" description="Helical" evidence="6">
    <location>
        <begin position="46"/>
        <end position="68"/>
    </location>
</feature>
<dbReference type="STRING" id="721133.SAMN05216176_11358"/>
<keyword evidence="5 6" id="KW-0472">Membrane</keyword>
<dbReference type="PANTHER" id="PTHR30086">
    <property type="entry name" value="ARGININE EXPORTER PROTEIN ARGO"/>
    <property type="match status" value="1"/>
</dbReference>
<dbReference type="AlphaFoldDB" id="K2NMX3"/>
<accession>K2NMX3</accession>
<gene>
    <name evidence="7" type="ORF">NA8A_19308</name>
</gene>
<evidence type="ECO:0000256" key="4">
    <source>
        <dbReference type="ARBA" id="ARBA00022989"/>
    </source>
</evidence>
<dbReference type="OrthoDB" id="9804822at2"/>
<evidence type="ECO:0000256" key="3">
    <source>
        <dbReference type="ARBA" id="ARBA00022692"/>
    </source>
</evidence>
<keyword evidence="2" id="KW-1003">Cell membrane</keyword>
<dbReference type="GO" id="GO:0005886">
    <property type="term" value="C:plasma membrane"/>
    <property type="evidence" value="ECO:0007669"/>
    <property type="project" value="UniProtKB-SubCell"/>
</dbReference>
<dbReference type="eggNOG" id="COG1280">
    <property type="taxonomic scope" value="Bacteria"/>
</dbReference>
<dbReference type="Pfam" id="PF01810">
    <property type="entry name" value="LysE"/>
    <property type="match status" value="1"/>
</dbReference>
<feature type="transmembrane region" description="Helical" evidence="6">
    <location>
        <begin position="155"/>
        <end position="179"/>
    </location>
</feature>
<evidence type="ECO:0000256" key="2">
    <source>
        <dbReference type="ARBA" id="ARBA00022475"/>
    </source>
</evidence>
<evidence type="ECO:0000256" key="6">
    <source>
        <dbReference type="SAM" id="Phobius"/>
    </source>
</evidence>
<dbReference type="RefSeq" id="WP_009452071.1">
    <property type="nucleotide sequence ID" value="NZ_AMSI01000015.1"/>
</dbReference>
<dbReference type="Proteomes" id="UP000007374">
    <property type="component" value="Unassembled WGS sequence"/>
</dbReference>
<evidence type="ECO:0000256" key="5">
    <source>
        <dbReference type="ARBA" id="ARBA00023136"/>
    </source>
</evidence>
<reference evidence="7 8" key="1">
    <citation type="journal article" date="2012" name="J. Bacteriol.">
        <title>Genome Sequence of Nitratireductor indicus Type Strain C115.</title>
        <authorList>
            <person name="Lai Q."/>
            <person name="Li G."/>
            <person name="Yu Z."/>
            <person name="Shao Z."/>
        </authorList>
    </citation>
    <scope>NUCLEOTIDE SEQUENCE [LARGE SCALE GENOMIC DNA]</scope>
    <source>
        <strain evidence="7 8">C115</strain>
    </source>
</reference>
<evidence type="ECO:0000313" key="7">
    <source>
        <dbReference type="EMBL" id="EKF40785.1"/>
    </source>
</evidence>
<sequence>MDPVSAIVAFSVAAGLLTITPGLDTALVLRTATVEGARQAMAAGSGVVAGVLAWGLLASLGLGALLALSEIGYRILQYAGAAYLLWLGSRMIWAALRPHAGAIEKPVADLVRPERNGTGFGWFWRGLMTNLLNPKVGVFYVSFLPQFIPADIPVVAFSVGLAAIHAAMGLLWFAAITLATRPFAELLKRPAFTRAIDGLTGSVLVAFGVRLALERRG</sequence>
<keyword evidence="4 6" id="KW-1133">Transmembrane helix</keyword>
<name>K2NMX3_9HYPH</name>
<organism evidence="7 8">
    <name type="scientific">Nitratireductor indicus C115</name>
    <dbReference type="NCBI Taxonomy" id="1231190"/>
    <lineage>
        <taxon>Bacteria</taxon>
        <taxon>Pseudomonadati</taxon>
        <taxon>Pseudomonadota</taxon>
        <taxon>Alphaproteobacteria</taxon>
        <taxon>Hyphomicrobiales</taxon>
        <taxon>Phyllobacteriaceae</taxon>
        <taxon>Nitratireductor</taxon>
    </lineage>
</organism>
<dbReference type="EMBL" id="AMSI01000015">
    <property type="protein sequence ID" value="EKF40785.1"/>
    <property type="molecule type" value="Genomic_DNA"/>
</dbReference>
<keyword evidence="3 6" id="KW-0812">Transmembrane</keyword>
<evidence type="ECO:0000313" key="8">
    <source>
        <dbReference type="Proteomes" id="UP000007374"/>
    </source>
</evidence>
<dbReference type="GO" id="GO:0015171">
    <property type="term" value="F:amino acid transmembrane transporter activity"/>
    <property type="evidence" value="ECO:0007669"/>
    <property type="project" value="TreeGrafter"/>
</dbReference>
<keyword evidence="8" id="KW-1185">Reference proteome</keyword>